<dbReference type="AlphaFoldDB" id="A0A6H9WPW1"/>
<feature type="compositionally biased region" description="Low complexity" evidence="1">
    <location>
        <begin position="167"/>
        <end position="178"/>
    </location>
</feature>
<dbReference type="Proteomes" id="UP000431744">
    <property type="component" value="Unassembled WGS sequence"/>
</dbReference>
<evidence type="ECO:0000313" key="3">
    <source>
        <dbReference type="Proteomes" id="UP000431744"/>
    </source>
</evidence>
<keyword evidence="3" id="KW-1185">Reference proteome</keyword>
<comment type="caution">
    <text evidence="2">The sequence shown here is derived from an EMBL/GenBank/DDBJ whole genome shotgun (WGS) entry which is preliminary data.</text>
</comment>
<evidence type="ECO:0000256" key="1">
    <source>
        <dbReference type="SAM" id="MobiDB-lite"/>
    </source>
</evidence>
<organism evidence="2 3">
    <name type="scientific">Pseudoclavibacter endophyticus</name>
    <dbReference type="NCBI Taxonomy" id="1778590"/>
    <lineage>
        <taxon>Bacteria</taxon>
        <taxon>Bacillati</taxon>
        <taxon>Actinomycetota</taxon>
        <taxon>Actinomycetes</taxon>
        <taxon>Micrococcales</taxon>
        <taxon>Microbacteriaceae</taxon>
        <taxon>Pseudoclavibacter</taxon>
    </lineage>
</organism>
<evidence type="ECO:0000313" key="2">
    <source>
        <dbReference type="EMBL" id="KAB1650168.1"/>
    </source>
</evidence>
<accession>A0A6H9WPW1</accession>
<proteinExistence type="predicted"/>
<gene>
    <name evidence="2" type="ORF">F8O04_08200</name>
</gene>
<dbReference type="RefSeq" id="WP_158028752.1">
    <property type="nucleotide sequence ID" value="NZ_BMHG01000001.1"/>
</dbReference>
<name>A0A6H9WPW1_9MICO</name>
<feature type="region of interest" description="Disordered" evidence="1">
    <location>
        <begin position="160"/>
        <end position="193"/>
    </location>
</feature>
<reference evidence="2 3" key="1">
    <citation type="submission" date="2019-09" db="EMBL/GenBank/DDBJ databases">
        <title>Phylogeny of genus Pseudoclavibacter and closely related genus.</title>
        <authorList>
            <person name="Li Y."/>
        </authorList>
    </citation>
    <scope>NUCLEOTIDE SEQUENCE [LARGE SCALE GENOMIC DNA]</scope>
    <source>
        <strain evidence="2 3">EGI 60007</strain>
    </source>
</reference>
<dbReference type="EMBL" id="WBJY01000001">
    <property type="protein sequence ID" value="KAB1650168.1"/>
    <property type="molecule type" value="Genomic_DNA"/>
</dbReference>
<dbReference type="OrthoDB" id="4745173at2"/>
<sequence>MSIEDLAVHQRAIVDAWWEAMPRSGWVMSYITWARVVNATSRDLIAVRDDGSEVYLAFPEPLSERIAAYREALSDPEGGWPIAIEMRMDAHGSAQMRVVWNDRVWFGLHPGAPLQPNPDPTVPEVPNAEMWRLELELHPRAADRVPDWWRSLIELGDADNSVPGPLQAGQAEQTEQAGHSSADPGAASAPVPPLAVDDIDGALRAPVTLPAAHRIMVGAWGWDVVYEQVNETVVETLRGLGDEARGSLFGADDDRRRDAVDAVIDAADDRVRTELREEWFAATPIRLLREWNERHGQPDPQGLGAVDPAARFADEVVRSYPLKQAEARLNELVREVVERNLRDRLFGAGA</sequence>
<protein>
    <submittedName>
        <fullName evidence="2">Uncharacterized protein</fullName>
    </submittedName>
</protein>